<reference evidence="2" key="1">
    <citation type="submission" date="2022-08" db="EMBL/GenBank/DDBJ databases">
        <title>Complete genome sequence of 14 non-tuberculosis mycobacteria type-strains.</title>
        <authorList>
            <person name="Igarashi Y."/>
            <person name="Osugi A."/>
            <person name="Mitarai S."/>
        </authorList>
    </citation>
    <scope>NUCLEOTIDE SEQUENCE</scope>
    <source>
        <strain evidence="2">ATCC 51985</strain>
    </source>
</reference>
<dbReference type="Proteomes" id="UP001055171">
    <property type="component" value="Chromosome"/>
</dbReference>
<name>A0ABY3UUY4_MYCLN</name>
<evidence type="ECO:0000313" key="3">
    <source>
        <dbReference type="Proteomes" id="UP001055171"/>
    </source>
</evidence>
<dbReference type="EMBL" id="CP092423">
    <property type="protein sequence ID" value="ULP40829.1"/>
    <property type="molecule type" value="Genomic_DNA"/>
</dbReference>
<evidence type="ECO:0000256" key="1">
    <source>
        <dbReference type="SAM" id="Coils"/>
    </source>
</evidence>
<organism evidence="2 3">
    <name type="scientific">Mycobacterium lentiflavum</name>
    <dbReference type="NCBI Taxonomy" id="141349"/>
    <lineage>
        <taxon>Bacteria</taxon>
        <taxon>Bacillati</taxon>
        <taxon>Actinomycetota</taxon>
        <taxon>Actinomycetes</taxon>
        <taxon>Mycobacteriales</taxon>
        <taxon>Mycobacteriaceae</taxon>
        <taxon>Mycobacterium</taxon>
        <taxon>Mycobacterium simiae complex</taxon>
    </lineage>
</organism>
<sequence>MKAKDFASRIDDLRTELTKLTKERPSLVQDDYEERVASWEGKLSEAWEHCITGDILNQLFDRGGADVLMEKFRVLAPVTEVDDQDLQDRYEATSEWVQRQDKAEKTNCLAPEPADLESELNRLVEWQKRIEKYRNSS</sequence>
<dbReference type="RefSeq" id="WP_239720346.1">
    <property type="nucleotide sequence ID" value="NZ_CP092423.2"/>
</dbReference>
<keyword evidence="3" id="KW-1185">Reference proteome</keyword>
<keyword evidence="1" id="KW-0175">Coiled coil</keyword>
<feature type="coiled-coil region" evidence="1">
    <location>
        <begin position="3"/>
        <end position="30"/>
    </location>
</feature>
<evidence type="ECO:0000313" key="2">
    <source>
        <dbReference type="EMBL" id="ULP40829.1"/>
    </source>
</evidence>
<gene>
    <name evidence="2" type="ORF">MJO58_18075</name>
</gene>
<accession>A0ABY3UUY4</accession>
<protein>
    <submittedName>
        <fullName evidence="2">Uncharacterized protein</fullName>
    </submittedName>
</protein>
<proteinExistence type="predicted"/>